<reference evidence="1 3" key="1">
    <citation type="submission" date="2015-10" db="EMBL/GenBank/DDBJ databases">
        <title>The cercosporin biosynthetic gene cluster was horizontally transferred to several fungal lineages and shown to be expanded in Cercospora beticola based on microsynteny with recipient genomes.</title>
        <authorList>
            <person name="De Jonge R."/>
            <person name="Ebert M.K."/>
            <person name="Suttle J.C."/>
            <person name="Jurick Ii W.M."/>
            <person name="Secor G.A."/>
            <person name="Thomma B.P."/>
            <person name="Van De Peer Y."/>
            <person name="Bolton M.D."/>
        </authorList>
    </citation>
    <scope>NUCLEOTIDE SEQUENCE [LARGE SCALE GENOMIC DNA]</scope>
    <source>
        <strain evidence="1 3">09-40</strain>
    </source>
</reference>
<evidence type="ECO:0000313" key="1">
    <source>
        <dbReference type="EMBL" id="PIA98651.1"/>
    </source>
</evidence>
<dbReference type="Proteomes" id="UP000230605">
    <property type="component" value="Chromosome 3"/>
</dbReference>
<reference evidence="2 4" key="2">
    <citation type="submission" date="2023-09" db="EMBL/GenBank/DDBJ databases">
        <title>Complete-Gapless Cercospora beticola genome.</title>
        <authorList>
            <person name="Wyatt N.A."/>
            <person name="Spanner R.E."/>
            <person name="Bolton M.D."/>
        </authorList>
    </citation>
    <scope>NUCLEOTIDE SEQUENCE [LARGE SCALE GENOMIC DNA]</scope>
    <source>
        <strain evidence="2">Cb09-40</strain>
    </source>
</reference>
<protein>
    <submittedName>
        <fullName evidence="1">Uncharacterized protein</fullName>
    </submittedName>
</protein>
<dbReference type="Proteomes" id="UP001302367">
    <property type="component" value="Chromosome 3"/>
</dbReference>
<dbReference type="InterPro" id="IPR032675">
    <property type="entry name" value="LRR_dom_sf"/>
</dbReference>
<evidence type="ECO:0000313" key="2">
    <source>
        <dbReference type="EMBL" id="WPB00509.1"/>
    </source>
</evidence>
<accession>A0A2G5I1M2</accession>
<proteinExistence type="predicted"/>
<organism evidence="1 3">
    <name type="scientific">Cercospora beticola</name>
    <name type="common">Sugarbeet leaf spot fungus</name>
    <dbReference type="NCBI Taxonomy" id="122368"/>
    <lineage>
        <taxon>Eukaryota</taxon>
        <taxon>Fungi</taxon>
        <taxon>Dikarya</taxon>
        <taxon>Ascomycota</taxon>
        <taxon>Pezizomycotina</taxon>
        <taxon>Dothideomycetes</taxon>
        <taxon>Dothideomycetidae</taxon>
        <taxon>Mycosphaerellales</taxon>
        <taxon>Mycosphaerellaceae</taxon>
        <taxon>Cercospora</taxon>
    </lineage>
</organism>
<evidence type="ECO:0000313" key="4">
    <source>
        <dbReference type="Proteomes" id="UP001302367"/>
    </source>
</evidence>
<dbReference type="EMBL" id="CP134186">
    <property type="protein sequence ID" value="WPB00509.1"/>
    <property type="molecule type" value="Genomic_DNA"/>
</dbReference>
<gene>
    <name evidence="1" type="ORF">CB0940_03334</name>
    <name evidence="2" type="ORF">RHO25_005129</name>
</gene>
<name>A0A2G5I1M2_CERBT</name>
<evidence type="ECO:0000313" key="3">
    <source>
        <dbReference type="Proteomes" id="UP000230605"/>
    </source>
</evidence>
<dbReference type="OrthoDB" id="5130616at2759"/>
<dbReference type="EMBL" id="LKMD01000101">
    <property type="protein sequence ID" value="PIA98651.1"/>
    <property type="molecule type" value="Genomic_DNA"/>
</dbReference>
<keyword evidence="4" id="KW-1185">Reference proteome</keyword>
<dbReference type="AlphaFoldDB" id="A0A2G5I1M2"/>
<dbReference type="Gene3D" id="3.80.10.10">
    <property type="entry name" value="Ribonuclease Inhibitor"/>
    <property type="match status" value="1"/>
</dbReference>
<sequence length="450" mass="50476">MASPILDLLPPELQDHVVSLIKRPSDLKSLCLSCKQFRSIATPYLYRFAVIDPLAVAAKSGFLAVGNPGHPHIEHLRLKPLENSDKLEQHVSANKTVRLALNCLAKDSLRSLRLPMKLLMEPETLAAILTLQRNLREVCVGRVRDAASQISFLVKPKLEHLRSIIIPPLGNEHDLEFYHDIMALSHSNIEHLSLSGADTWHSTSGHLLELNNTATHDGLLFATIFHTQHGTINAEPLKLSKLRSFRANKLQLGNDAGRWSRIFAFEQLSVIIIEKCTHLELFLYWLGERFKVHGSQLKEFGCAGHKIVCKALEKVLSSFTGLETFEIAETSYGLTQGMNFASLATHYATLKRLKLKYASSDVRAFERPALDAFDIVEMVTCCQNLEQLFLDFLDTTITTLQGQEWGVYGKWIARFHSETSEAEGLAHRLMANGALSRFYHTSAHVRVGIP</sequence>